<dbReference type="Pfam" id="PF10081">
    <property type="entry name" value="Abhydrolase_9"/>
    <property type="match status" value="1"/>
</dbReference>
<evidence type="ECO:0000313" key="3">
    <source>
        <dbReference type="EMBL" id="KIQ65685.1"/>
    </source>
</evidence>
<dbReference type="InterPro" id="IPR027788">
    <property type="entry name" value="Alpha/beta-hydrolase_N_dom"/>
</dbReference>
<feature type="domain" description="Alpha/beta-hydrolase catalytic" evidence="1">
    <location>
        <begin position="123"/>
        <end position="209"/>
    </location>
</feature>
<dbReference type="AlphaFoldDB" id="A0A0D0NBU1"/>
<keyword evidence="4" id="KW-1185">Reference proteome</keyword>
<organism evidence="3 4">
    <name type="scientific">Kitasatospora griseola</name>
    <name type="common">Streptomyces griseolosporeus</name>
    <dbReference type="NCBI Taxonomy" id="2064"/>
    <lineage>
        <taxon>Bacteria</taxon>
        <taxon>Bacillati</taxon>
        <taxon>Actinomycetota</taxon>
        <taxon>Actinomycetes</taxon>
        <taxon>Kitasatosporales</taxon>
        <taxon>Streptomycetaceae</taxon>
        <taxon>Kitasatospora</taxon>
    </lineage>
</organism>
<evidence type="ECO:0000313" key="4">
    <source>
        <dbReference type="Proteomes" id="UP000032066"/>
    </source>
</evidence>
<dbReference type="PATRIC" id="fig|2064.6.peg.3857"/>
<proteinExistence type="predicted"/>
<dbReference type="EMBL" id="JXZB01000002">
    <property type="protein sequence ID" value="KIQ65685.1"/>
    <property type="molecule type" value="Genomic_DNA"/>
</dbReference>
<gene>
    <name evidence="3" type="ORF">TR51_17975</name>
</gene>
<dbReference type="STRING" id="2064.TR51_17975"/>
<evidence type="ECO:0008006" key="5">
    <source>
        <dbReference type="Google" id="ProtNLM"/>
    </source>
</evidence>
<accession>A0A0D0NBU1</accession>
<evidence type="ECO:0000259" key="2">
    <source>
        <dbReference type="Pfam" id="PF15420"/>
    </source>
</evidence>
<sequence>MVGFVQGFLLRGLLGLAERGTALTDRSTGLGIVRPELPTLSGSPDSYENWDSLGAKGRDFVGQAPTAARISGFTGRTAKDPVRAYVGLRSGEGIGLTDPERVLQERARRAVAELDRAGGFQRNGSDPVVWWQPALIWSRPAWLNGQRAHDVPPTMRWYPVVTFWQVTCDLAASEAVPEGHGHRYGLMPVEAWSRIVPPDGWTPQDTERLVAYLREQP</sequence>
<dbReference type="InterPro" id="IPR027787">
    <property type="entry name" value="Alpha/beta-hydrolase_catalytic"/>
</dbReference>
<dbReference type="ESTHER" id="kitgr-a0a0d0nbu1">
    <property type="family name" value="Abhydrolase_9"/>
</dbReference>
<reference evidence="3 4" key="1">
    <citation type="submission" date="2015-02" db="EMBL/GenBank/DDBJ databases">
        <title>Draft genome sequence of Kitasatospora griseola MF730-N6, a bafilomycin, terpentecin and satosporin producer.</title>
        <authorList>
            <person name="Arens J.C."/>
            <person name="Haltli B."/>
            <person name="Kerr R.G."/>
        </authorList>
    </citation>
    <scope>NUCLEOTIDE SEQUENCE [LARGE SCALE GENOMIC DNA]</scope>
    <source>
        <strain evidence="3 4">MF730-N6</strain>
    </source>
</reference>
<evidence type="ECO:0000259" key="1">
    <source>
        <dbReference type="Pfam" id="PF10081"/>
    </source>
</evidence>
<feature type="domain" description="Alpha/beta-hydrolase N-terminal" evidence="2">
    <location>
        <begin position="2"/>
        <end position="65"/>
    </location>
</feature>
<dbReference type="Proteomes" id="UP000032066">
    <property type="component" value="Unassembled WGS sequence"/>
</dbReference>
<dbReference type="Pfam" id="PF15420">
    <property type="entry name" value="Abhydrolase_9_N"/>
    <property type="match status" value="1"/>
</dbReference>
<comment type="caution">
    <text evidence="3">The sequence shown here is derived from an EMBL/GenBank/DDBJ whole genome shotgun (WGS) entry which is preliminary data.</text>
</comment>
<protein>
    <recommendedName>
        <fullName evidence="5">Alpha/beta-hydrolase catalytic domain-containing protein</fullName>
    </recommendedName>
</protein>
<name>A0A0D0NBU1_KITGR</name>